<gene>
    <name evidence="2" type="ORF">FXF03_10100</name>
</gene>
<evidence type="ECO:0000313" key="3">
    <source>
        <dbReference type="Proteomes" id="UP000323819"/>
    </source>
</evidence>
<keyword evidence="1" id="KW-0732">Signal</keyword>
<dbReference type="AlphaFoldDB" id="A0ABD7SM41"/>
<sequence length="138" mass="15720">MKYSVLFTTIFLLFHTPANAIQMNENEIITLELCQDPILPVSTVSFTLMSNAVIEKHSYKNGKPLTFKHNIERTHVEGGTYYLFTDWSETEVGTKKAITIEYSGKSINKYSAELIGESVDSALLLNAKNEFYICRDRK</sequence>
<proteinExistence type="predicted"/>
<feature type="chain" id="PRO_5044875725" evidence="1">
    <location>
        <begin position="21"/>
        <end position="138"/>
    </location>
</feature>
<accession>A0ABD7SM41</accession>
<dbReference type="RefSeq" id="WP_095478435.1">
    <property type="nucleotide sequence ID" value="NZ_JACYQH010000060.1"/>
</dbReference>
<name>A0ABD7SM41_VIBCL</name>
<reference evidence="2 3" key="1">
    <citation type="submission" date="2019-06" db="EMBL/GenBank/DDBJ databases">
        <title>Vibrio cholerae phylogeny based on whole-genome sequencing reveals genetic diversity and population strucutre.</title>
        <authorList>
            <person name="Zhiqiu Y."/>
            <person name="Bin L."/>
            <person name="Lingyan J."/>
        </authorList>
    </citation>
    <scope>NUCLEOTIDE SEQUENCE [LARGE SCALE GENOMIC DNA]</scope>
    <source>
        <strain evidence="2 3">N2814</strain>
    </source>
</reference>
<evidence type="ECO:0000256" key="1">
    <source>
        <dbReference type="SAM" id="SignalP"/>
    </source>
</evidence>
<comment type="caution">
    <text evidence="2">The sequence shown here is derived from an EMBL/GenBank/DDBJ whole genome shotgun (WGS) entry which is preliminary data.</text>
</comment>
<dbReference type="EMBL" id="VSIJ01000030">
    <property type="protein sequence ID" value="TXX65679.1"/>
    <property type="molecule type" value="Genomic_DNA"/>
</dbReference>
<protein>
    <submittedName>
        <fullName evidence="2">Uncharacterized protein</fullName>
    </submittedName>
</protein>
<evidence type="ECO:0000313" key="2">
    <source>
        <dbReference type="EMBL" id="TXX65679.1"/>
    </source>
</evidence>
<organism evidence="2 3">
    <name type="scientific">Vibrio cholerae</name>
    <dbReference type="NCBI Taxonomy" id="666"/>
    <lineage>
        <taxon>Bacteria</taxon>
        <taxon>Pseudomonadati</taxon>
        <taxon>Pseudomonadota</taxon>
        <taxon>Gammaproteobacteria</taxon>
        <taxon>Vibrionales</taxon>
        <taxon>Vibrionaceae</taxon>
        <taxon>Vibrio</taxon>
    </lineage>
</organism>
<dbReference type="Proteomes" id="UP000323819">
    <property type="component" value="Unassembled WGS sequence"/>
</dbReference>
<feature type="signal peptide" evidence="1">
    <location>
        <begin position="1"/>
        <end position="20"/>
    </location>
</feature>